<dbReference type="Pfam" id="PF00512">
    <property type="entry name" value="HisKA"/>
    <property type="match status" value="1"/>
</dbReference>
<dbReference type="Gene3D" id="1.10.287.130">
    <property type="match status" value="1"/>
</dbReference>
<dbReference type="InterPro" id="IPR005467">
    <property type="entry name" value="His_kinase_dom"/>
</dbReference>
<evidence type="ECO:0000256" key="3">
    <source>
        <dbReference type="ARBA" id="ARBA00022553"/>
    </source>
</evidence>
<dbReference type="RefSeq" id="WP_196817454.1">
    <property type="nucleotide sequence ID" value="NZ_CP012850.1"/>
</dbReference>
<evidence type="ECO:0000256" key="2">
    <source>
        <dbReference type="ARBA" id="ARBA00012438"/>
    </source>
</evidence>
<dbReference type="InterPro" id="IPR036890">
    <property type="entry name" value="HATPase_C_sf"/>
</dbReference>
<protein>
    <recommendedName>
        <fullName evidence="2">histidine kinase</fullName>
        <ecNumber evidence="2">2.7.13.3</ecNumber>
    </recommendedName>
</protein>
<dbReference type="PANTHER" id="PTHR43047">
    <property type="entry name" value="TWO-COMPONENT HISTIDINE PROTEIN KINASE"/>
    <property type="match status" value="1"/>
</dbReference>
<dbReference type="InterPro" id="IPR036097">
    <property type="entry name" value="HisK_dim/P_sf"/>
</dbReference>
<proteinExistence type="predicted"/>
<keyword evidence="5 7" id="KW-0418">Kinase</keyword>
<evidence type="ECO:0000259" key="6">
    <source>
        <dbReference type="PROSITE" id="PS50109"/>
    </source>
</evidence>
<dbReference type="AlphaFoldDB" id="A0A654LVP7"/>
<dbReference type="GO" id="GO:0009927">
    <property type="term" value="F:histidine phosphotransfer kinase activity"/>
    <property type="evidence" value="ECO:0007669"/>
    <property type="project" value="TreeGrafter"/>
</dbReference>
<dbReference type="GeneID" id="60420815"/>
<dbReference type="CDD" id="cd00082">
    <property type="entry name" value="HisKA"/>
    <property type="match status" value="1"/>
</dbReference>
<dbReference type="SUPFAM" id="SSF55874">
    <property type="entry name" value="ATPase domain of HSP90 chaperone/DNA topoisomerase II/histidine kinase"/>
    <property type="match status" value="1"/>
</dbReference>
<keyword evidence="8" id="KW-1185">Reference proteome</keyword>
<dbReference type="KEGG" id="taa:NMY3_00671"/>
<evidence type="ECO:0000256" key="5">
    <source>
        <dbReference type="ARBA" id="ARBA00022777"/>
    </source>
</evidence>
<dbReference type="SUPFAM" id="SSF47384">
    <property type="entry name" value="Homodimeric domain of signal transducing histidine kinase"/>
    <property type="match status" value="1"/>
</dbReference>
<organism evidence="7 8">
    <name type="scientific">Candidatus Nitrosocosmicus oleophilus</name>
    <dbReference type="NCBI Taxonomy" id="1353260"/>
    <lineage>
        <taxon>Archaea</taxon>
        <taxon>Nitrososphaerota</taxon>
        <taxon>Nitrososphaeria</taxon>
        <taxon>Nitrososphaerales</taxon>
        <taxon>Nitrososphaeraceae</taxon>
        <taxon>Candidatus Nitrosocosmicus</taxon>
    </lineage>
</organism>
<dbReference type="GO" id="GO:0000155">
    <property type="term" value="F:phosphorelay sensor kinase activity"/>
    <property type="evidence" value="ECO:0007669"/>
    <property type="project" value="InterPro"/>
</dbReference>
<accession>A0A654LVP7</accession>
<gene>
    <name evidence="7" type="primary">walK</name>
    <name evidence="7" type="ORF">NMY3_00671</name>
</gene>
<dbReference type="EMBL" id="CP012850">
    <property type="protein sequence ID" value="ALI34880.1"/>
    <property type="molecule type" value="Genomic_DNA"/>
</dbReference>
<comment type="catalytic activity">
    <reaction evidence="1">
        <text>ATP + protein L-histidine = ADP + protein N-phospho-L-histidine.</text>
        <dbReference type="EC" id="2.7.13.3"/>
    </reaction>
</comment>
<evidence type="ECO:0000313" key="7">
    <source>
        <dbReference type="EMBL" id="ALI34880.1"/>
    </source>
</evidence>
<dbReference type="PRINTS" id="PR00344">
    <property type="entry name" value="BCTRLSENSOR"/>
</dbReference>
<dbReference type="PROSITE" id="PS50109">
    <property type="entry name" value="HIS_KIN"/>
    <property type="match status" value="1"/>
</dbReference>
<evidence type="ECO:0000256" key="1">
    <source>
        <dbReference type="ARBA" id="ARBA00000085"/>
    </source>
</evidence>
<dbReference type="InterPro" id="IPR003594">
    <property type="entry name" value="HATPase_dom"/>
</dbReference>
<dbReference type="GO" id="GO:0005886">
    <property type="term" value="C:plasma membrane"/>
    <property type="evidence" value="ECO:0007669"/>
    <property type="project" value="TreeGrafter"/>
</dbReference>
<dbReference type="SMART" id="SM00388">
    <property type="entry name" value="HisKA"/>
    <property type="match status" value="1"/>
</dbReference>
<dbReference type="SMART" id="SM00387">
    <property type="entry name" value="HATPase_c"/>
    <property type="match status" value="1"/>
</dbReference>
<dbReference type="EC" id="2.7.13.3" evidence="2"/>
<keyword evidence="4 7" id="KW-0808">Transferase</keyword>
<dbReference type="InterPro" id="IPR004358">
    <property type="entry name" value="Sig_transdc_His_kin-like_C"/>
</dbReference>
<name>A0A654LVP7_9ARCH</name>
<evidence type="ECO:0000313" key="8">
    <source>
        <dbReference type="Proteomes" id="UP000058925"/>
    </source>
</evidence>
<reference evidence="8" key="1">
    <citation type="submission" date="2015-10" db="EMBL/GenBank/DDBJ databases">
        <title>Niche specialization of a soil ammonia-oxidizing archaeon, Candidatus Nitrosocosmicus oleophilus.</title>
        <authorList>
            <person name="Jung M.-Y."/>
            <person name="Rhee S.-K."/>
        </authorList>
    </citation>
    <scope>NUCLEOTIDE SEQUENCE [LARGE SCALE GENOMIC DNA]</scope>
    <source>
        <strain evidence="8">MY3</strain>
    </source>
</reference>
<dbReference type="Proteomes" id="UP000058925">
    <property type="component" value="Chromosome"/>
</dbReference>
<dbReference type="Gene3D" id="3.30.565.10">
    <property type="entry name" value="Histidine kinase-like ATPase, C-terminal domain"/>
    <property type="match status" value="1"/>
</dbReference>
<dbReference type="Pfam" id="PF02518">
    <property type="entry name" value="HATPase_c"/>
    <property type="match status" value="1"/>
</dbReference>
<dbReference type="OrthoDB" id="342253at2157"/>
<sequence>MTIKDNTEKEKTGKRLEDKENKKLSIRLIKENKNYNSNNQYSYCYDKNLKTINSDKNKNNNNSIGEKTVVVYGEDKTTELIVQTLNNAKDRWDNYANSQGPTVAMGVEQLRKGMRHAYERGVKIKYISEITKHNINYCKELMKIAEVRHVDNAKGGMAVSESEYIATAKLQEAKPVSHLIHSNVMEIVEQQQYVFKSLWANAIPATQRIREIEEGHERIETRVLDDQDEINDKIRSLSKDGEEILICSDTGLLKIVHDGFFSVYQEIMENYDKGYHKGVRWITDLSRKEDANVAKLFMDMGIKIRSIRNLPPPNFLVTDRVFFSNSEKIDHNQDRKTIKQMFTTNDVLYINQYKLTFEELWKNGIDAVDIIEDIERGLDTERVDIISRSNNAETAYLDLLRSSNKEIMLILPTVNAFLRQWKLGVFELITRTAVNRNVKIRMLIPSNEKTEKFIERLEKQSLSIYHTSNNDGNSSKKIQIRSIQTLTETGSTILIIDKKVSLVMELKDDSKEKFHEAIGISTYSNSKAGVLSYVSIFENLWNQTEIYQQLKKSEELQQDFIRIAAHELRSPIQPILAISEMLKSNVNSKELGNSQQIQVNRQEINDYIDAIIRNAKKMVSLTDDILDITRIETNSLTLRKETVDLRLFLLEQVMEYENQYTSKIETMDLHTVTNCNRYKTRINYSQLNNSRIHESLLVELDKSRITQVVYNLLDNAFKFTNDGDAIYIILDIEFINDQKYVVISIRDSGKGIDKEILPKLFTKFTTMSEKGIGLGLYIAKSIIEAHSGRIWARNNVNGTGATFSFTLPCDA</sequence>
<feature type="domain" description="Histidine kinase" evidence="6">
    <location>
        <begin position="563"/>
        <end position="811"/>
    </location>
</feature>
<dbReference type="InterPro" id="IPR003661">
    <property type="entry name" value="HisK_dim/P_dom"/>
</dbReference>
<evidence type="ECO:0000256" key="4">
    <source>
        <dbReference type="ARBA" id="ARBA00022679"/>
    </source>
</evidence>
<keyword evidence="3" id="KW-0597">Phosphoprotein</keyword>
<dbReference type="PANTHER" id="PTHR43047:SF72">
    <property type="entry name" value="OSMOSENSING HISTIDINE PROTEIN KINASE SLN1"/>
    <property type="match status" value="1"/>
</dbReference>
<dbReference type="CDD" id="cd00075">
    <property type="entry name" value="HATPase"/>
    <property type="match status" value="1"/>
</dbReference>